<dbReference type="EMBL" id="BSPC01000027">
    <property type="protein sequence ID" value="GLS20198.1"/>
    <property type="molecule type" value="Genomic_DNA"/>
</dbReference>
<keyword evidence="2 7" id="KW-0813">Transport</keyword>
<dbReference type="PANTHER" id="PTHR30151">
    <property type="entry name" value="ALKANE SULFONATE ABC TRANSPORTER-RELATED, MEMBRANE SUBUNIT"/>
    <property type="match status" value="1"/>
</dbReference>
<evidence type="ECO:0000313" key="9">
    <source>
        <dbReference type="EMBL" id="GLS20198.1"/>
    </source>
</evidence>
<keyword evidence="4 7" id="KW-0812">Transmembrane</keyword>
<evidence type="ECO:0000313" key="10">
    <source>
        <dbReference type="Proteomes" id="UP001156882"/>
    </source>
</evidence>
<keyword evidence="3" id="KW-1003">Cell membrane</keyword>
<dbReference type="Pfam" id="PF00528">
    <property type="entry name" value="BPD_transp_1"/>
    <property type="match status" value="1"/>
</dbReference>
<protein>
    <submittedName>
        <fullName evidence="9">ABC transporter permease</fullName>
    </submittedName>
</protein>
<dbReference type="SUPFAM" id="SSF161098">
    <property type="entry name" value="MetI-like"/>
    <property type="match status" value="1"/>
</dbReference>
<evidence type="ECO:0000259" key="8">
    <source>
        <dbReference type="PROSITE" id="PS50928"/>
    </source>
</evidence>
<keyword evidence="5 7" id="KW-1133">Transmembrane helix</keyword>
<comment type="similarity">
    <text evidence="7">Belongs to the binding-protein-dependent transport system permease family.</text>
</comment>
<comment type="subcellular location">
    <subcellularLocation>
        <location evidence="1 7">Cell membrane</location>
        <topology evidence="1 7">Multi-pass membrane protein</topology>
    </subcellularLocation>
</comment>
<evidence type="ECO:0000256" key="4">
    <source>
        <dbReference type="ARBA" id="ARBA00022692"/>
    </source>
</evidence>
<feature type="transmembrane region" description="Helical" evidence="7">
    <location>
        <begin position="66"/>
        <end position="88"/>
    </location>
</feature>
<dbReference type="Proteomes" id="UP001156882">
    <property type="component" value="Unassembled WGS sequence"/>
</dbReference>
<feature type="transmembrane region" description="Helical" evidence="7">
    <location>
        <begin position="100"/>
        <end position="124"/>
    </location>
</feature>
<dbReference type="InterPro" id="IPR000515">
    <property type="entry name" value="MetI-like"/>
</dbReference>
<feature type="transmembrane region" description="Helical" evidence="7">
    <location>
        <begin position="183"/>
        <end position="205"/>
    </location>
</feature>
<sequence>MLSETNSCRRLLLSIGGPILAVILVILGWGLAVWAFDIPPYVMPSPARTWTAAMDDLPTLLKGLRITFVEFLLGFVLGAGAGFCFAVIMDASAWVRRVLYPILIASQAVPIIAISAALTIWLGFGLAPKLVIVALTVFFPVVVNVLDGLASVDHDMLNLVKSMGGTRASIFRHVKLPATYTPLFSALKLSATFSVTGAVIGEWTASTSGGLGAYLLQANSRLNTAATFAAIGFLAILGVMAFLLVVLTEYVLTPWRSSSKARRWSPSYWRVTAAAAPTTSPRRI</sequence>
<reference evidence="10" key="1">
    <citation type="journal article" date="2019" name="Int. J. Syst. Evol. Microbiol.">
        <title>The Global Catalogue of Microorganisms (GCM) 10K type strain sequencing project: providing services to taxonomists for standard genome sequencing and annotation.</title>
        <authorList>
            <consortium name="The Broad Institute Genomics Platform"/>
            <consortium name="The Broad Institute Genome Sequencing Center for Infectious Disease"/>
            <person name="Wu L."/>
            <person name="Ma J."/>
        </authorList>
    </citation>
    <scope>NUCLEOTIDE SEQUENCE [LARGE SCALE GENOMIC DNA]</scope>
    <source>
        <strain evidence="10">NBRC 101365</strain>
    </source>
</reference>
<evidence type="ECO:0000256" key="3">
    <source>
        <dbReference type="ARBA" id="ARBA00022475"/>
    </source>
</evidence>
<evidence type="ECO:0000256" key="2">
    <source>
        <dbReference type="ARBA" id="ARBA00022448"/>
    </source>
</evidence>
<feature type="transmembrane region" description="Helical" evidence="7">
    <location>
        <begin position="12"/>
        <end position="36"/>
    </location>
</feature>
<dbReference type="InterPro" id="IPR035906">
    <property type="entry name" value="MetI-like_sf"/>
</dbReference>
<evidence type="ECO:0000256" key="1">
    <source>
        <dbReference type="ARBA" id="ARBA00004651"/>
    </source>
</evidence>
<accession>A0ABQ6CKE4</accession>
<organism evidence="9 10">
    <name type="scientific">Labrys miyagiensis</name>
    <dbReference type="NCBI Taxonomy" id="346912"/>
    <lineage>
        <taxon>Bacteria</taxon>
        <taxon>Pseudomonadati</taxon>
        <taxon>Pseudomonadota</taxon>
        <taxon>Alphaproteobacteria</taxon>
        <taxon>Hyphomicrobiales</taxon>
        <taxon>Xanthobacteraceae</taxon>
        <taxon>Labrys</taxon>
    </lineage>
</organism>
<name>A0ABQ6CKE4_9HYPH</name>
<comment type="caution">
    <text evidence="9">The sequence shown here is derived from an EMBL/GenBank/DDBJ whole genome shotgun (WGS) entry which is preliminary data.</text>
</comment>
<dbReference type="Gene3D" id="1.10.3720.10">
    <property type="entry name" value="MetI-like"/>
    <property type="match status" value="1"/>
</dbReference>
<feature type="transmembrane region" description="Helical" evidence="7">
    <location>
        <begin position="130"/>
        <end position="152"/>
    </location>
</feature>
<feature type="transmembrane region" description="Helical" evidence="7">
    <location>
        <begin position="225"/>
        <end position="252"/>
    </location>
</feature>
<dbReference type="PANTHER" id="PTHR30151:SF20">
    <property type="entry name" value="ABC TRANSPORTER PERMEASE PROTEIN HI_0355-RELATED"/>
    <property type="match status" value="1"/>
</dbReference>
<evidence type="ECO:0000256" key="6">
    <source>
        <dbReference type="ARBA" id="ARBA00023136"/>
    </source>
</evidence>
<proteinExistence type="inferred from homology"/>
<dbReference type="PROSITE" id="PS50928">
    <property type="entry name" value="ABC_TM1"/>
    <property type="match status" value="1"/>
</dbReference>
<evidence type="ECO:0000256" key="5">
    <source>
        <dbReference type="ARBA" id="ARBA00022989"/>
    </source>
</evidence>
<gene>
    <name evidence="9" type="primary">ssuC_2</name>
    <name evidence="9" type="ORF">GCM10007874_32150</name>
</gene>
<keyword evidence="10" id="KW-1185">Reference proteome</keyword>
<keyword evidence="6 7" id="KW-0472">Membrane</keyword>
<feature type="domain" description="ABC transmembrane type-1" evidence="8">
    <location>
        <begin position="60"/>
        <end position="252"/>
    </location>
</feature>
<evidence type="ECO:0000256" key="7">
    <source>
        <dbReference type="RuleBase" id="RU363032"/>
    </source>
</evidence>
<dbReference type="CDD" id="cd06261">
    <property type="entry name" value="TM_PBP2"/>
    <property type="match status" value="1"/>
</dbReference>